<dbReference type="STRING" id="62062.ENSHHUP00000032175"/>
<dbReference type="GO" id="GO:0034354">
    <property type="term" value="P:'de novo' NAD+ biosynthetic process from L-tryptophan"/>
    <property type="evidence" value="ECO:0007669"/>
    <property type="project" value="TreeGrafter"/>
</dbReference>
<keyword evidence="4" id="KW-0408">Iron</keyword>
<dbReference type="InterPro" id="IPR010329">
    <property type="entry name" value="3hydroanth_dOase"/>
</dbReference>
<dbReference type="GO" id="GO:0000334">
    <property type="term" value="F:3-hydroxyanthranilate 3,4-dioxygenase activity"/>
    <property type="evidence" value="ECO:0007669"/>
    <property type="project" value="InterPro"/>
</dbReference>
<dbReference type="GO" id="GO:0005737">
    <property type="term" value="C:cytoplasm"/>
    <property type="evidence" value="ECO:0007669"/>
    <property type="project" value="TreeGrafter"/>
</dbReference>
<evidence type="ECO:0000256" key="4">
    <source>
        <dbReference type="ARBA" id="ARBA00023004"/>
    </source>
</evidence>
<dbReference type="AlphaFoldDB" id="A0A4W5M4E3"/>
<proteinExistence type="predicted"/>
<dbReference type="GO" id="GO:0005506">
    <property type="term" value="F:iron ion binding"/>
    <property type="evidence" value="ECO:0007669"/>
    <property type="project" value="InterPro"/>
</dbReference>
<name>A0A4W5M4E3_9TELE</name>
<sequence>MSGKLLLVNVDKWIAENEKAFLPPVHFCQLNIMCVCVCVTHAPCPPVSISGPQTFLLPARIPHSPQRLDNTVGLVSHYTRTLLAYVLSFSVYLDEDFRQPPIHMNTLLRPSLARGHPIGDQLYGPGQTEVCKREADVWIWHQVQYHYSIGAFFPQSTGDSLLIPGHSQKRARPLTSPLSAAKHKEKGRSAKEIACSFATESMIVTLSHKLR</sequence>
<dbReference type="PANTHER" id="PTHR15497">
    <property type="entry name" value="3-HYDROXYANTHRANILATE 3,4-DIOXYGENASE"/>
    <property type="match status" value="1"/>
</dbReference>
<keyword evidence="3" id="KW-0560">Oxidoreductase</keyword>
<evidence type="ECO:0000256" key="1">
    <source>
        <dbReference type="ARBA" id="ARBA00022723"/>
    </source>
</evidence>
<dbReference type="Pfam" id="PF06052">
    <property type="entry name" value="3-HAO"/>
    <property type="match status" value="1"/>
</dbReference>
<evidence type="ECO:0000256" key="3">
    <source>
        <dbReference type="ARBA" id="ARBA00023002"/>
    </source>
</evidence>
<evidence type="ECO:0000256" key="2">
    <source>
        <dbReference type="ARBA" id="ARBA00022964"/>
    </source>
</evidence>
<organism evidence="5 6">
    <name type="scientific">Hucho hucho</name>
    <name type="common">huchen</name>
    <dbReference type="NCBI Taxonomy" id="62062"/>
    <lineage>
        <taxon>Eukaryota</taxon>
        <taxon>Metazoa</taxon>
        <taxon>Chordata</taxon>
        <taxon>Craniata</taxon>
        <taxon>Vertebrata</taxon>
        <taxon>Euteleostomi</taxon>
        <taxon>Actinopterygii</taxon>
        <taxon>Neopterygii</taxon>
        <taxon>Teleostei</taxon>
        <taxon>Protacanthopterygii</taxon>
        <taxon>Salmoniformes</taxon>
        <taxon>Salmonidae</taxon>
        <taxon>Salmoninae</taxon>
        <taxon>Hucho</taxon>
    </lineage>
</organism>
<dbReference type="InterPro" id="IPR014710">
    <property type="entry name" value="RmlC-like_jellyroll"/>
</dbReference>
<keyword evidence="1" id="KW-0479">Metal-binding</keyword>
<accession>A0A4W5M4E3</accession>
<reference evidence="5" key="3">
    <citation type="submission" date="2025-09" db="UniProtKB">
        <authorList>
            <consortium name="Ensembl"/>
        </authorList>
    </citation>
    <scope>IDENTIFICATION</scope>
</reference>
<evidence type="ECO:0000313" key="5">
    <source>
        <dbReference type="Ensembl" id="ENSHHUP00000032175.1"/>
    </source>
</evidence>
<reference evidence="5" key="2">
    <citation type="submission" date="2025-08" db="UniProtKB">
        <authorList>
            <consortium name="Ensembl"/>
        </authorList>
    </citation>
    <scope>IDENTIFICATION</scope>
</reference>
<dbReference type="Ensembl" id="ENSHHUT00000033491.1">
    <property type="protein sequence ID" value="ENSHHUP00000032175.1"/>
    <property type="gene ID" value="ENSHHUG00000020412.1"/>
</dbReference>
<reference evidence="6" key="1">
    <citation type="submission" date="2018-06" db="EMBL/GenBank/DDBJ databases">
        <title>Genome assembly of Danube salmon.</title>
        <authorList>
            <person name="Macqueen D.J."/>
            <person name="Gundappa M.K."/>
        </authorList>
    </citation>
    <scope>NUCLEOTIDE SEQUENCE [LARGE SCALE GENOMIC DNA]</scope>
</reference>
<dbReference type="PANTHER" id="PTHR15497:SF1">
    <property type="entry name" value="3-HYDROXYANTHRANILATE 3,4-DIOXYGENASE"/>
    <property type="match status" value="1"/>
</dbReference>
<dbReference type="GO" id="GO:0046874">
    <property type="term" value="P:quinolinate metabolic process"/>
    <property type="evidence" value="ECO:0007669"/>
    <property type="project" value="TreeGrafter"/>
</dbReference>
<dbReference type="Proteomes" id="UP000314982">
    <property type="component" value="Unassembled WGS sequence"/>
</dbReference>
<protein>
    <submittedName>
        <fullName evidence="5">Uncharacterized protein</fullName>
    </submittedName>
</protein>
<keyword evidence="6" id="KW-1185">Reference proteome</keyword>
<keyword evidence="2" id="KW-0223">Dioxygenase</keyword>
<dbReference type="Gene3D" id="2.60.120.10">
    <property type="entry name" value="Jelly Rolls"/>
    <property type="match status" value="1"/>
</dbReference>
<evidence type="ECO:0000313" key="6">
    <source>
        <dbReference type="Proteomes" id="UP000314982"/>
    </source>
</evidence>